<sequence length="738" mass="80591">MSSSGAHGAAHNTSSRPAPSAPPDTMDWSAHGPSGPPRQWQPPPMRQQQQHQHQDPQPPPYPAQPQYVQQQYPPGYFPYPPAAVQYGAPGPSYSSAIPDGPVGHAPRDPEGGGWSGQTRDNARLSSRPTEQSSDEEDWRDVAIRQLQARLSEARRQNRDHVRLITEQNRRIAELDAHAPTSRRARSPSPIPRRRRSRSRTPPRRSPLRGSRRGPTIPYRPRTRSASPRRGRPAGPPPQQPTDAPIAGPSTLQALPPFRAPTIDRPRAPTPPTVTPRGDPYLLLTSDEDYGSEDSEEVRKKTKAHNDRAYRRRGRLNTIPATAESVRALPIVPGEFRIHGTWANTRTETIEEAEILIAAAETNADALRYLDFLNTRLQSHDRDRTPGQQSIVTRWGSFIRFNGGRRDQARIDVGLPVPHKKGKRPDPPAPAGTTSDRMVTDEAVDENPAANRSTAEHTAWIASLRPGQRGFAAVPASQWPAGLRQLVGGEATDVPRGIRNVFLEPHDGDCAAASTTRRLGPLRNNKDNASNIRRQEFLRVWWGVFGTPGLFVRLANELNLAVGDRTLEHFPYDTRNVDALTVVRWALDHGIGPTSTIVTHLEEYAPLTLARQANLASFPQRTVDAWVEEFSTLLRTASHTLRYPPMVTDGSVITTSSELQLLARVPTTAPQTVAPAAPPIITLPATAASASSSTPGPGISSADTGTAASELPTTAVGETVIEPDVEMKDDAAPPGDAQL</sequence>
<keyword evidence="3" id="KW-1185">Reference proteome</keyword>
<organism evidence="2 3">
    <name type="scientific">Athelia psychrophila</name>
    <dbReference type="NCBI Taxonomy" id="1759441"/>
    <lineage>
        <taxon>Eukaryota</taxon>
        <taxon>Fungi</taxon>
        <taxon>Dikarya</taxon>
        <taxon>Basidiomycota</taxon>
        <taxon>Agaricomycotina</taxon>
        <taxon>Agaricomycetes</taxon>
        <taxon>Agaricomycetidae</taxon>
        <taxon>Atheliales</taxon>
        <taxon>Atheliaceae</taxon>
        <taxon>Athelia</taxon>
    </lineage>
</organism>
<protein>
    <submittedName>
        <fullName evidence="2">Uncharacterized protein</fullName>
    </submittedName>
</protein>
<feature type="region of interest" description="Disordered" evidence="1">
    <location>
        <begin position="1"/>
        <end position="306"/>
    </location>
</feature>
<feature type="compositionally biased region" description="Polar residues" evidence="1">
    <location>
        <begin position="116"/>
        <end position="131"/>
    </location>
</feature>
<dbReference type="OrthoDB" id="3042803at2759"/>
<feature type="compositionally biased region" description="Acidic residues" evidence="1">
    <location>
        <begin position="285"/>
        <end position="295"/>
    </location>
</feature>
<proteinExistence type="predicted"/>
<dbReference type="AlphaFoldDB" id="A0A166VXD6"/>
<evidence type="ECO:0000313" key="2">
    <source>
        <dbReference type="EMBL" id="KZP33156.1"/>
    </source>
</evidence>
<feature type="compositionally biased region" description="Basic and acidic residues" evidence="1">
    <location>
        <begin position="151"/>
        <end position="176"/>
    </location>
</feature>
<feature type="compositionally biased region" description="Low complexity" evidence="1">
    <location>
        <begin position="64"/>
        <end position="74"/>
    </location>
</feature>
<evidence type="ECO:0000256" key="1">
    <source>
        <dbReference type="SAM" id="MobiDB-lite"/>
    </source>
</evidence>
<feature type="region of interest" description="Disordered" evidence="1">
    <location>
        <begin position="686"/>
        <end position="738"/>
    </location>
</feature>
<feature type="compositionally biased region" description="Pro residues" evidence="1">
    <location>
        <begin position="34"/>
        <end position="45"/>
    </location>
</feature>
<dbReference type="EMBL" id="KV417483">
    <property type="protein sequence ID" value="KZP33156.1"/>
    <property type="molecule type" value="Genomic_DNA"/>
</dbReference>
<dbReference type="Proteomes" id="UP000076532">
    <property type="component" value="Unassembled WGS sequence"/>
</dbReference>
<reference evidence="2 3" key="1">
    <citation type="journal article" date="2016" name="Mol. Biol. Evol.">
        <title>Comparative Genomics of Early-Diverging Mushroom-Forming Fungi Provides Insights into the Origins of Lignocellulose Decay Capabilities.</title>
        <authorList>
            <person name="Nagy L.G."/>
            <person name="Riley R."/>
            <person name="Tritt A."/>
            <person name="Adam C."/>
            <person name="Daum C."/>
            <person name="Floudas D."/>
            <person name="Sun H."/>
            <person name="Yadav J.S."/>
            <person name="Pangilinan J."/>
            <person name="Larsson K.H."/>
            <person name="Matsuura K."/>
            <person name="Barry K."/>
            <person name="Labutti K."/>
            <person name="Kuo R."/>
            <person name="Ohm R.A."/>
            <person name="Bhattacharya S.S."/>
            <person name="Shirouzu T."/>
            <person name="Yoshinaga Y."/>
            <person name="Martin F.M."/>
            <person name="Grigoriev I.V."/>
            <person name="Hibbett D.S."/>
        </authorList>
    </citation>
    <scope>NUCLEOTIDE SEQUENCE [LARGE SCALE GENOMIC DNA]</scope>
    <source>
        <strain evidence="2 3">CBS 109695</strain>
    </source>
</reference>
<gene>
    <name evidence="2" type="ORF">FIBSPDRAFT_943560</name>
</gene>
<name>A0A166VXD6_9AGAM</name>
<feature type="compositionally biased region" description="Basic residues" evidence="1">
    <location>
        <begin position="220"/>
        <end position="231"/>
    </location>
</feature>
<accession>A0A166VXD6</accession>
<feature type="region of interest" description="Disordered" evidence="1">
    <location>
        <begin position="414"/>
        <end position="438"/>
    </location>
</feature>
<feature type="compositionally biased region" description="Polar residues" evidence="1">
    <location>
        <begin position="1"/>
        <end position="17"/>
    </location>
</feature>
<evidence type="ECO:0000313" key="3">
    <source>
        <dbReference type="Proteomes" id="UP000076532"/>
    </source>
</evidence>
<feature type="compositionally biased region" description="Low complexity" evidence="1">
    <location>
        <begin position="686"/>
        <end position="701"/>
    </location>
</feature>
<feature type="compositionally biased region" description="Basic residues" evidence="1">
    <location>
        <begin position="180"/>
        <end position="211"/>
    </location>
</feature>